<dbReference type="AlphaFoldDB" id="A0A7R9QDT2"/>
<gene>
    <name evidence="5" type="ORF">ONB1V03_LOCUS2891</name>
</gene>
<dbReference type="Proteomes" id="UP000728032">
    <property type="component" value="Unassembled WGS sequence"/>
</dbReference>
<keyword evidence="1" id="KW-0805">Transcription regulation</keyword>
<dbReference type="Pfam" id="PF00104">
    <property type="entry name" value="Hormone_recep"/>
    <property type="match status" value="1"/>
</dbReference>
<reference evidence="5" key="1">
    <citation type="submission" date="2020-11" db="EMBL/GenBank/DDBJ databases">
        <authorList>
            <person name="Tran Van P."/>
        </authorList>
    </citation>
    <scope>NUCLEOTIDE SEQUENCE</scope>
</reference>
<evidence type="ECO:0000313" key="6">
    <source>
        <dbReference type="Proteomes" id="UP000728032"/>
    </source>
</evidence>
<dbReference type="EMBL" id="CAJPVJ010000752">
    <property type="protein sequence ID" value="CAG2163312.1"/>
    <property type="molecule type" value="Genomic_DNA"/>
</dbReference>
<organism evidence="5">
    <name type="scientific">Oppiella nova</name>
    <dbReference type="NCBI Taxonomy" id="334625"/>
    <lineage>
        <taxon>Eukaryota</taxon>
        <taxon>Metazoa</taxon>
        <taxon>Ecdysozoa</taxon>
        <taxon>Arthropoda</taxon>
        <taxon>Chelicerata</taxon>
        <taxon>Arachnida</taxon>
        <taxon>Acari</taxon>
        <taxon>Acariformes</taxon>
        <taxon>Sarcoptiformes</taxon>
        <taxon>Oribatida</taxon>
        <taxon>Brachypylina</taxon>
        <taxon>Oppioidea</taxon>
        <taxon>Oppiidae</taxon>
        <taxon>Oppiella</taxon>
    </lineage>
</organism>
<evidence type="ECO:0000259" key="4">
    <source>
        <dbReference type="PROSITE" id="PS51843"/>
    </source>
</evidence>
<evidence type="ECO:0000256" key="3">
    <source>
        <dbReference type="ARBA" id="ARBA00023170"/>
    </source>
</evidence>
<dbReference type="Gene3D" id="1.10.565.10">
    <property type="entry name" value="Retinoid X Receptor"/>
    <property type="match status" value="1"/>
</dbReference>
<keyword evidence="2" id="KW-0804">Transcription</keyword>
<dbReference type="PROSITE" id="PS51843">
    <property type="entry name" value="NR_LBD"/>
    <property type="match status" value="1"/>
</dbReference>
<evidence type="ECO:0000256" key="1">
    <source>
        <dbReference type="ARBA" id="ARBA00023015"/>
    </source>
</evidence>
<feature type="domain" description="NR LBD" evidence="4">
    <location>
        <begin position="38"/>
        <end position="152"/>
    </location>
</feature>
<keyword evidence="6" id="KW-1185">Reference proteome</keyword>
<dbReference type="InterPro" id="IPR000536">
    <property type="entry name" value="Nucl_hrmn_rcpt_lig-bd"/>
</dbReference>
<evidence type="ECO:0000313" key="5">
    <source>
        <dbReference type="EMBL" id="CAD7641058.1"/>
    </source>
</evidence>
<keyword evidence="3" id="KW-0675">Receptor</keyword>
<accession>A0A7R9QDT2</accession>
<protein>
    <recommendedName>
        <fullName evidence="4">NR LBD domain-containing protein</fullName>
    </recommendedName>
</protein>
<sequence>MKDIEIYVKHNENTDQQSVVPMVRPMLFPEWDDIRLLELINGAKVYLYANSLTPVVRMTDLLQWYAIMDWFYSKDILKLIAMSKNLSAFDSMCDNDKIALVKYGWFEILCLRSLTYYCRSGTLDIWNVYIELTAIVLFNPNQKHLINSEVVR</sequence>
<proteinExistence type="predicted"/>
<dbReference type="EMBL" id="OC915577">
    <property type="protein sequence ID" value="CAD7641058.1"/>
    <property type="molecule type" value="Genomic_DNA"/>
</dbReference>
<dbReference type="OrthoDB" id="6534576at2759"/>
<dbReference type="SUPFAM" id="SSF48508">
    <property type="entry name" value="Nuclear receptor ligand-binding domain"/>
    <property type="match status" value="1"/>
</dbReference>
<evidence type="ECO:0000256" key="2">
    <source>
        <dbReference type="ARBA" id="ARBA00023163"/>
    </source>
</evidence>
<name>A0A7R9QDT2_9ACAR</name>
<dbReference type="InterPro" id="IPR035500">
    <property type="entry name" value="NHR-like_dom_sf"/>
</dbReference>